<dbReference type="SUPFAM" id="SSF53067">
    <property type="entry name" value="Actin-like ATPase domain"/>
    <property type="match status" value="1"/>
</dbReference>
<dbReference type="PANTHER" id="PTHR18964:SF149">
    <property type="entry name" value="BIFUNCTIONAL UDP-N-ACETYLGLUCOSAMINE 2-EPIMERASE_N-ACETYLMANNOSAMINE KINASE"/>
    <property type="match status" value="1"/>
</dbReference>
<organism evidence="2 3">
    <name type="scientific">Cohnella abietis</name>
    <dbReference type="NCBI Taxonomy" id="2507935"/>
    <lineage>
        <taxon>Bacteria</taxon>
        <taxon>Bacillati</taxon>
        <taxon>Bacillota</taxon>
        <taxon>Bacilli</taxon>
        <taxon>Bacillales</taxon>
        <taxon>Paenibacillaceae</taxon>
        <taxon>Cohnella</taxon>
    </lineage>
</organism>
<evidence type="ECO:0000256" key="1">
    <source>
        <dbReference type="ARBA" id="ARBA00006479"/>
    </source>
</evidence>
<dbReference type="AlphaFoldDB" id="A0A3T1CZM6"/>
<dbReference type="Pfam" id="PF00480">
    <property type="entry name" value="ROK"/>
    <property type="match status" value="1"/>
</dbReference>
<dbReference type="Gene3D" id="3.30.420.40">
    <property type="match status" value="2"/>
</dbReference>
<dbReference type="EMBL" id="AP019400">
    <property type="protein sequence ID" value="BBI31278.1"/>
    <property type="molecule type" value="Genomic_DNA"/>
</dbReference>
<dbReference type="KEGG" id="cohn:KCTCHS21_06770"/>
<keyword evidence="2" id="KW-0418">Kinase</keyword>
<dbReference type="PANTHER" id="PTHR18964">
    <property type="entry name" value="ROK (REPRESSOR, ORF, KINASE) FAMILY"/>
    <property type="match status" value="1"/>
</dbReference>
<sequence length="310" mass="33209">MIITIDFGGTNIKIGLVDQGKIVGRSNLPSYSDKGMIVRLSDVEQEIKVLLKRQGSSISDCSGLGIATPGLVDVENCVILSINEKYSDAVGFNFQDWAREAFSLPMVLENDARAALLGEIAYGVAEGEKDAVLLTFGTGIGTAVIMNGQVVRGKHSQAGILGGHFTTDVYGNECNCGNLGCLEAQAGHWALSYSVKQHPTYFNSVLSKCSSLGYSDIIEAAQQGDQVGVDVLEGLLNHWSAGIVNMIHAYDPETVILSGGLMKASDFIVPILRERVRQRSWTPWGDVKMVVANDPDVSVLLGLASLVCEE</sequence>
<protein>
    <submittedName>
        <fullName evidence="2">Glucokinase</fullName>
    </submittedName>
</protein>
<name>A0A3T1CZM6_9BACL</name>
<gene>
    <name evidence="2" type="primary">glkA2</name>
    <name evidence="2" type="ORF">KCTCHS21_06770</name>
</gene>
<reference evidence="2 3" key="1">
    <citation type="submission" date="2019-01" db="EMBL/GenBank/DDBJ databases">
        <title>Complete genome sequence of Cohnella hallensis HS21 isolated from Korean fir (Abies koreana) rhizospheric soil.</title>
        <authorList>
            <person name="Jiang L."/>
            <person name="Kang S.W."/>
            <person name="Kim S."/>
            <person name="Jung J."/>
            <person name="Kim C.Y."/>
            <person name="Kim D.H."/>
            <person name="Kim S.W."/>
            <person name="Lee J."/>
        </authorList>
    </citation>
    <scope>NUCLEOTIDE SEQUENCE [LARGE SCALE GENOMIC DNA]</scope>
    <source>
        <strain evidence="2 3">HS21</strain>
    </source>
</reference>
<evidence type="ECO:0000313" key="3">
    <source>
        <dbReference type="Proteomes" id="UP000289856"/>
    </source>
</evidence>
<evidence type="ECO:0000313" key="2">
    <source>
        <dbReference type="EMBL" id="BBI31278.1"/>
    </source>
</evidence>
<dbReference type="RefSeq" id="WP_157993935.1">
    <property type="nucleotide sequence ID" value="NZ_AP019400.1"/>
</dbReference>
<dbReference type="InterPro" id="IPR000600">
    <property type="entry name" value="ROK"/>
</dbReference>
<dbReference type="Proteomes" id="UP000289856">
    <property type="component" value="Chromosome"/>
</dbReference>
<keyword evidence="2" id="KW-0808">Transferase</keyword>
<dbReference type="InterPro" id="IPR043129">
    <property type="entry name" value="ATPase_NBD"/>
</dbReference>
<dbReference type="OrthoDB" id="9796533at2"/>
<accession>A0A3T1CZM6</accession>
<dbReference type="GO" id="GO:0016301">
    <property type="term" value="F:kinase activity"/>
    <property type="evidence" value="ECO:0007669"/>
    <property type="project" value="UniProtKB-KW"/>
</dbReference>
<comment type="similarity">
    <text evidence="1">Belongs to the ROK (NagC/XylR) family.</text>
</comment>
<keyword evidence="3" id="KW-1185">Reference proteome</keyword>
<proteinExistence type="inferred from homology"/>